<accession>A0ABD3MEJ4</accession>
<dbReference type="GO" id="GO:0160147">
    <property type="term" value="F:tRNA pseudouridine(38-40) synthase activity"/>
    <property type="evidence" value="ECO:0007669"/>
    <property type="project" value="UniProtKB-EC"/>
</dbReference>
<feature type="region of interest" description="Disordered" evidence="5">
    <location>
        <begin position="72"/>
        <end position="109"/>
    </location>
</feature>
<feature type="domain" description="Pseudouridine synthase I TruA alpha/beta" evidence="6">
    <location>
        <begin position="324"/>
        <end position="447"/>
    </location>
</feature>
<dbReference type="Gene3D" id="3.30.70.580">
    <property type="entry name" value="Pseudouridine synthase I, catalytic domain, N-terminal subdomain"/>
    <property type="match status" value="1"/>
</dbReference>
<dbReference type="InterPro" id="IPR020094">
    <property type="entry name" value="TruA/RsuA/RluB/E/F_N"/>
</dbReference>
<evidence type="ECO:0000259" key="6">
    <source>
        <dbReference type="Pfam" id="PF01416"/>
    </source>
</evidence>
<evidence type="ECO:0000256" key="5">
    <source>
        <dbReference type="SAM" id="MobiDB-lite"/>
    </source>
</evidence>
<evidence type="ECO:0000313" key="8">
    <source>
        <dbReference type="Proteomes" id="UP001530293"/>
    </source>
</evidence>
<dbReference type="PANTHER" id="PTHR11142">
    <property type="entry name" value="PSEUDOURIDYLATE SYNTHASE"/>
    <property type="match status" value="1"/>
</dbReference>
<reference evidence="7 8" key="1">
    <citation type="submission" date="2024-10" db="EMBL/GenBank/DDBJ databases">
        <title>Updated reference genomes for cyclostephanoid diatoms.</title>
        <authorList>
            <person name="Roberts W.R."/>
            <person name="Alverson A.J."/>
        </authorList>
    </citation>
    <scope>NUCLEOTIDE SEQUENCE [LARGE SCALE GENOMIC DNA]</scope>
    <source>
        <strain evidence="7 8">AJA232-27</strain>
    </source>
</reference>
<keyword evidence="8" id="KW-1185">Reference proteome</keyword>
<comment type="similarity">
    <text evidence="1 4">Belongs to the tRNA pseudouridine synthase TruA family.</text>
</comment>
<comment type="caution">
    <text evidence="7">The sequence shown here is derived from an EMBL/GenBank/DDBJ whole genome shotgun (WGS) entry which is preliminary data.</text>
</comment>
<feature type="compositionally biased region" description="Low complexity" evidence="5">
    <location>
        <begin position="72"/>
        <end position="87"/>
    </location>
</feature>
<name>A0ABD3MEJ4_9STRA</name>
<proteinExistence type="inferred from homology"/>
<evidence type="ECO:0000256" key="1">
    <source>
        <dbReference type="ARBA" id="ARBA00009375"/>
    </source>
</evidence>
<evidence type="ECO:0000256" key="3">
    <source>
        <dbReference type="ARBA" id="ARBA00023235"/>
    </source>
</evidence>
<dbReference type="InterPro" id="IPR001406">
    <property type="entry name" value="PsdUridine_synth_TruA"/>
</dbReference>
<dbReference type="GO" id="GO:0008033">
    <property type="term" value="P:tRNA processing"/>
    <property type="evidence" value="ECO:0007669"/>
    <property type="project" value="UniProtKB-KW"/>
</dbReference>
<evidence type="ECO:0000313" key="7">
    <source>
        <dbReference type="EMBL" id="KAL3762439.1"/>
    </source>
</evidence>
<dbReference type="Gene3D" id="3.30.70.660">
    <property type="entry name" value="Pseudouridine synthase I, catalytic domain, C-terminal subdomain"/>
    <property type="match status" value="1"/>
</dbReference>
<keyword evidence="3 4" id="KW-0413">Isomerase</keyword>
<comment type="catalytic activity">
    <reaction evidence="4">
        <text>uridine(38/39/40) in tRNA = pseudouridine(38/39/40) in tRNA</text>
        <dbReference type="Rhea" id="RHEA:22376"/>
        <dbReference type="Rhea" id="RHEA-COMP:10085"/>
        <dbReference type="Rhea" id="RHEA-COMP:10087"/>
        <dbReference type="ChEBI" id="CHEBI:65314"/>
        <dbReference type="ChEBI" id="CHEBI:65315"/>
        <dbReference type="EC" id="5.4.99.12"/>
    </reaction>
</comment>
<protein>
    <recommendedName>
        <fullName evidence="4">tRNA pseudouridine synthase</fullName>
        <ecNumber evidence="4">5.4.99.12</ecNumber>
    </recommendedName>
</protein>
<dbReference type="PANTHER" id="PTHR11142:SF0">
    <property type="entry name" value="TRNA PSEUDOURIDINE SYNTHASE-LIKE 1"/>
    <property type="match status" value="1"/>
</dbReference>
<gene>
    <name evidence="7" type="ORF">ACHAWU_008142</name>
</gene>
<dbReference type="Pfam" id="PF01416">
    <property type="entry name" value="PseudoU_synth_1"/>
    <property type="match status" value="1"/>
</dbReference>
<sequence length="495" mass="55380">MAEIQIQDSNGKAITVATNYSTAIDATTTTTSADVITNGKEQRQHAVLTLVMKIEYNGYCYAGFQRQTATNTTANINSSKENNNTSSKPAKRKRTTCDSPTPSSTNLSTAFPNTIQHQLEMAIQKYTNLSLSTLRLRGAGRTDAGVHATGQMVAFDIPIRLLGVGFEEEEGESITETLSEHCFQHLREAYLILMRHLYSLTNNNPNDEGTNDPTRGRPNLASDQWQIRRAITTRLPSDIAIRYVKMYTANEFKPFEPRKDVKCKTYIYKLRFRKLSYIMMEPHPIIHPICNSGPHLLRRINDQNTIWLCPWALDPELLRKSSLALVGKHDFVNFVHKEERKKRRNNSKAVVAAGDGVSLPSPPVHEIDLFDFNVAFTQSEGDKTVHDEGNVVGMTALPPVMDATFTLRAKGFQRSMVRNLVGFVVDVARGIRSLEDIPVLLLEEVEERLTHDEGDTVNNSNNKYLSLGNSSSMVNSAPACGLCLAEVEYDHDNFV</sequence>
<dbReference type="SUPFAM" id="SSF55120">
    <property type="entry name" value="Pseudouridine synthase"/>
    <property type="match status" value="1"/>
</dbReference>
<dbReference type="Proteomes" id="UP001530293">
    <property type="component" value="Unassembled WGS sequence"/>
</dbReference>
<dbReference type="AlphaFoldDB" id="A0ABD3MEJ4"/>
<keyword evidence="2 4" id="KW-0819">tRNA processing</keyword>
<evidence type="ECO:0000256" key="2">
    <source>
        <dbReference type="ARBA" id="ARBA00022694"/>
    </source>
</evidence>
<dbReference type="InterPro" id="IPR020095">
    <property type="entry name" value="PsdUridine_synth_TruA_C"/>
</dbReference>
<feature type="compositionally biased region" description="Polar residues" evidence="5">
    <location>
        <begin position="97"/>
        <end position="109"/>
    </location>
</feature>
<dbReference type="InterPro" id="IPR020103">
    <property type="entry name" value="PsdUridine_synth_cat_dom_sf"/>
</dbReference>
<dbReference type="EC" id="5.4.99.12" evidence="4"/>
<evidence type="ECO:0000256" key="4">
    <source>
        <dbReference type="RuleBase" id="RU003792"/>
    </source>
</evidence>
<dbReference type="EMBL" id="JALLBG020000135">
    <property type="protein sequence ID" value="KAL3762439.1"/>
    <property type="molecule type" value="Genomic_DNA"/>
</dbReference>
<dbReference type="HAMAP" id="MF_00171">
    <property type="entry name" value="TruA"/>
    <property type="match status" value="1"/>
</dbReference>
<organism evidence="7 8">
    <name type="scientific">Discostella pseudostelligera</name>
    <dbReference type="NCBI Taxonomy" id="259834"/>
    <lineage>
        <taxon>Eukaryota</taxon>
        <taxon>Sar</taxon>
        <taxon>Stramenopiles</taxon>
        <taxon>Ochrophyta</taxon>
        <taxon>Bacillariophyta</taxon>
        <taxon>Coscinodiscophyceae</taxon>
        <taxon>Thalassiosirophycidae</taxon>
        <taxon>Stephanodiscales</taxon>
        <taxon>Stephanodiscaceae</taxon>
        <taxon>Discostella</taxon>
    </lineage>
</organism>
<dbReference type="InterPro" id="IPR020097">
    <property type="entry name" value="PsdUridine_synth_TruA_a/b_dom"/>
</dbReference>